<organism evidence="1 2">
    <name type="scientific">Paraburkholderia kirstenboschensis</name>
    <dbReference type="NCBI Taxonomy" id="1245436"/>
    <lineage>
        <taxon>Bacteria</taxon>
        <taxon>Pseudomonadati</taxon>
        <taxon>Pseudomonadota</taxon>
        <taxon>Betaproteobacteria</taxon>
        <taxon>Burkholderiales</taxon>
        <taxon>Burkholderiaceae</taxon>
        <taxon>Paraburkholderia</taxon>
    </lineage>
</organism>
<dbReference type="EMBL" id="CP136513">
    <property type="protein sequence ID" value="WOD18647.1"/>
    <property type="molecule type" value="Genomic_DNA"/>
</dbReference>
<reference evidence="1 2" key="1">
    <citation type="submission" date="2023-10" db="EMBL/GenBank/DDBJ databases">
        <title>Surface-active antibiotics is a multifunctional adaptation for post-fire microbes.</title>
        <authorList>
            <person name="Liu M.D."/>
            <person name="Du Y."/>
            <person name="Koupaei S.K."/>
            <person name="Kim N.R."/>
            <person name="Zhang W."/>
            <person name="Traxler M.F."/>
        </authorList>
    </citation>
    <scope>NUCLEOTIDE SEQUENCE [LARGE SCALE GENOMIC DNA]</scope>
    <source>
        <strain evidence="1 2">F3</strain>
    </source>
</reference>
<protein>
    <recommendedName>
        <fullName evidence="3">SAM-dependent methyltransferase</fullName>
    </recommendedName>
</protein>
<dbReference type="Proteomes" id="UP001302652">
    <property type="component" value="Chromosome 1"/>
</dbReference>
<gene>
    <name evidence="1" type="ORF">RW095_38765</name>
</gene>
<keyword evidence="2" id="KW-1185">Reference proteome</keyword>
<sequence>MKRCLVCDALYAASDMACPAGGWQPTLQNRLPAYAPALSAESSGFKASYFAEWAALGCGNFWFEARDQLIVALRSYASDFFSFLEVGCGSARSAILDRAQHVIRLRVAAADDAI</sequence>
<evidence type="ECO:0000313" key="2">
    <source>
        <dbReference type="Proteomes" id="UP001302652"/>
    </source>
</evidence>
<name>A0ABZ0EQL1_9BURK</name>
<accession>A0ABZ0EQL1</accession>
<proteinExistence type="predicted"/>
<dbReference type="RefSeq" id="WP_317020903.1">
    <property type="nucleotide sequence ID" value="NZ_CP136513.1"/>
</dbReference>
<evidence type="ECO:0000313" key="1">
    <source>
        <dbReference type="EMBL" id="WOD18647.1"/>
    </source>
</evidence>
<evidence type="ECO:0008006" key="3">
    <source>
        <dbReference type="Google" id="ProtNLM"/>
    </source>
</evidence>